<evidence type="ECO:0000313" key="1">
    <source>
        <dbReference type="EMBL" id="QIM10421.1"/>
    </source>
</evidence>
<dbReference type="PANTHER" id="PTHR12725:SF117">
    <property type="entry name" value="HALOACID DEHALOGENASE-LIKE HYDROLASE"/>
    <property type="match status" value="1"/>
</dbReference>
<dbReference type="Gene3D" id="1.10.150.450">
    <property type="match status" value="1"/>
</dbReference>
<dbReference type="InterPro" id="IPR010237">
    <property type="entry name" value="Pyr-5-nucltdase"/>
</dbReference>
<organism evidence="1">
    <name type="scientific">uncultured Alphaproteobacteria bacterium</name>
    <dbReference type="NCBI Taxonomy" id="91750"/>
    <lineage>
        <taxon>Bacteria</taxon>
        <taxon>Pseudomonadati</taxon>
        <taxon>Pseudomonadota</taxon>
        <taxon>Alphaproteobacteria</taxon>
        <taxon>environmental samples</taxon>
    </lineage>
</organism>
<proteinExistence type="predicted"/>
<gene>
    <name evidence="1" type="ORF">PlAlph_3130</name>
</gene>
<dbReference type="PANTHER" id="PTHR12725">
    <property type="entry name" value="HALOACID DEHALOGENASE-LIKE HYDROLASE"/>
    <property type="match status" value="1"/>
</dbReference>
<dbReference type="Gene3D" id="3.40.50.1000">
    <property type="entry name" value="HAD superfamily/HAD-like"/>
    <property type="match status" value="1"/>
</dbReference>
<accession>A0A6G8F2X5</accession>
<name>A0A6G8F2X5_9PROT</name>
<dbReference type="AlphaFoldDB" id="A0A6G8F2X5"/>
<dbReference type="Pfam" id="PF00702">
    <property type="entry name" value="Hydrolase"/>
    <property type="match status" value="1"/>
</dbReference>
<dbReference type="NCBIfam" id="TIGR01993">
    <property type="entry name" value="Pyr-5-nucltdase"/>
    <property type="match status" value="1"/>
</dbReference>
<dbReference type="SFLD" id="SFLDG01132">
    <property type="entry name" value="C1.5.3:_5'-Nucleotidase_Like"/>
    <property type="match status" value="1"/>
</dbReference>
<dbReference type="InterPro" id="IPR036412">
    <property type="entry name" value="HAD-like_sf"/>
</dbReference>
<dbReference type="EMBL" id="MN990730">
    <property type="protein sequence ID" value="QIM10421.1"/>
    <property type="molecule type" value="Genomic_DNA"/>
</dbReference>
<dbReference type="InterPro" id="IPR023214">
    <property type="entry name" value="HAD_sf"/>
</dbReference>
<evidence type="ECO:0008006" key="2">
    <source>
        <dbReference type="Google" id="ProtNLM"/>
    </source>
</evidence>
<sequence length="384" mass="44379">MNDFIILEGCDGVGKTTLANLLIHKGYESLHFNYDPNLSIKEKYSRILSKDYGANVVLDRSFVSEMVYGPLRRGYSRLSDQDFSELLQMLNKRNGRIILLDADPQTIFNRIQSRGDAEDKGMDINQITAIRNLYKQLLSPRQECKIDIIRNDRELPKNILQRLQLAEPPLQCLIFDFDETIYHPEATTLPQQLVYRMSTFIKERFGLSYKEARQLSRRYRIEYGSTVVGLQKCHNIDPKEFVDYSYNLDLSELKKDKNFKNQLQAIPEKKVILTNANEIYVEKALYMMGIRDEFSDIIGINRTNFVPKSQSAGYELAIDEHADSGRNCVMFDDQSANLKTAKNYGMKTVLCNKTETDMSSVDHFTPDLHKDLYKIISSIKGKEK</sequence>
<dbReference type="InterPro" id="IPR027417">
    <property type="entry name" value="P-loop_NTPase"/>
</dbReference>
<dbReference type="SUPFAM" id="SSF52540">
    <property type="entry name" value="P-loop containing nucleoside triphosphate hydrolases"/>
    <property type="match status" value="1"/>
</dbReference>
<dbReference type="SUPFAM" id="SSF56784">
    <property type="entry name" value="HAD-like"/>
    <property type="match status" value="1"/>
</dbReference>
<dbReference type="SFLD" id="SFLDG01129">
    <property type="entry name" value="C1.5:_HAD__Beta-PGM__Phosphata"/>
    <property type="match status" value="1"/>
</dbReference>
<dbReference type="Gene3D" id="3.40.50.300">
    <property type="entry name" value="P-loop containing nucleotide triphosphate hydrolases"/>
    <property type="match status" value="1"/>
</dbReference>
<reference evidence="1" key="1">
    <citation type="journal article" date="2020" name="J. ISSAAS">
        <title>Lactobacilli and other gastrointestinal microbiota of Peromyscus leucopus, reservoir host for agents of Lyme disease and other zoonoses in North America.</title>
        <authorList>
            <person name="Milovic A."/>
            <person name="Bassam K."/>
            <person name="Shao H."/>
            <person name="Chatzistamou I."/>
            <person name="Tufts D.M."/>
            <person name="Diuk-Wasser M."/>
            <person name="Barbour A.G."/>
        </authorList>
    </citation>
    <scope>NUCLEOTIDE SEQUENCE</scope>
    <source>
        <strain evidence="1">LL90</strain>
    </source>
</reference>
<dbReference type="SFLD" id="SFLDS00003">
    <property type="entry name" value="Haloacid_Dehalogenase"/>
    <property type="match status" value="1"/>
</dbReference>
<protein>
    <recommendedName>
        <fullName evidence="2">dTMP kinase</fullName>
    </recommendedName>
</protein>